<accession>A0A8C7YUR1</accession>
<evidence type="ECO:0000313" key="2">
    <source>
        <dbReference type="Ensembl" id="ENSOSIP00000032138.1"/>
    </source>
</evidence>
<proteinExistence type="predicted"/>
<dbReference type="Gene3D" id="2.30.30.40">
    <property type="entry name" value="SH3 Domains"/>
    <property type="match status" value="1"/>
</dbReference>
<dbReference type="InterPro" id="IPR036028">
    <property type="entry name" value="SH3-like_dom_sf"/>
</dbReference>
<dbReference type="GO" id="GO:0001502">
    <property type="term" value="P:cartilage condensation"/>
    <property type="evidence" value="ECO:0007669"/>
    <property type="project" value="TreeGrafter"/>
</dbReference>
<keyword evidence="1" id="KW-0732">Signal</keyword>
<evidence type="ECO:0000256" key="1">
    <source>
        <dbReference type="SAM" id="SignalP"/>
    </source>
</evidence>
<sequence length="140" mass="15879">MHYSLGILLCVGLLHQTASAVFMDKLAEKKICGDAECSYVLSMATALDDFIAPDCRFINIKKGQMVYVFLSTYQQRAVESSGLEVCTASAMWTRWAESDISLQQLLRRQINLLKTQCPCKQLTWTSTVNKAMRIKWNVFV</sequence>
<dbReference type="PANTHER" id="PTHR47146">
    <property type="entry name" value="OTORAPLIN"/>
    <property type="match status" value="1"/>
</dbReference>
<dbReference type="Ensembl" id="ENSOSIT00000033874.1">
    <property type="protein sequence ID" value="ENSOSIP00000032138.1"/>
    <property type="gene ID" value="ENSOSIG00000016381.1"/>
</dbReference>
<organism evidence="2 3">
    <name type="scientific">Oryzias sinensis</name>
    <name type="common">Chinese medaka</name>
    <dbReference type="NCBI Taxonomy" id="183150"/>
    <lineage>
        <taxon>Eukaryota</taxon>
        <taxon>Metazoa</taxon>
        <taxon>Chordata</taxon>
        <taxon>Craniata</taxon>
        <taxon>Vertebrata</taxon>
        <taxon>Euteleostomi</taxon>
        <taxon>Actinopterygii</taxon>
        <taxon>Neopterygii</taxon>
        <taxon>Teleostei</taxon>
        <taxon>Neoteleostei</taxon>
        <taxon>Acanthomorphata</taxon>
        <taxon>Ovalentaria</taxon>
        <taxon>Atherinomorphae</taxon>
        <taxon>Beloniformes</taxon>
        <taxon>Adrianichthyidae</taxon>
        <taxon>Oryziinae</taxon>
        <taxon>Oryzias</taxon>
    </lineage>
</organism>
<dbReference type="PANTHER" id="PTHR47146:SF1">
    <property type="entry name" value="OTORAPLIN"/>
    <property type="match status" value="1"/>
</dbReference>
<feature type="chain" id="PRO_5034109460" evidence="1">
    <location>
        <begin position="21"/>
        <end position="140"/>
    </location>
</feature>
<keyword evidence="3" id="KW-1185">Reference proteome</keyword>
<evidence type="ECO:0000313" key="3">
    <source>
        <dbReference type="Proteomes" id="UP000694383"/>
    </source>
</evidence>
<feature type="signal peptide" evidence="1">
    <location>
        <begin position="1"/>
        <end position="20"/>
    </location>
</feature>
<name>A0A8C7YUR1_9TELE</name>
<dbReference type="Proteomes" id="UP000694383">
    <property type="component" value="Unplaced"/>
</dbReference>
<dbReference type="GeneTree" id="ENSGT00950000182767"/>
<dbReference type="AlphaFoldDB" id="A0A8C7YUR1"/>
<reference evidence="2" key="2">
    <citation type="submission" date="2025-09" db="UniProtKB">
        <authorList>
            <consortium name="Ensembl"/>
        </authorList>
    </citation>
    <scope>IDENTIFICATION</scope>
</reference>
<dbReference type="SUPFAM" id="SSF50044">
    <property type="entry name" value="SH3-domain"/>
    <property type="match status" value="1"/>
</dbReference>
<protein>
    <submittedName>
        <fullName evidence="2">Uncharacterized protein</fullName>
    </submittedName>
</protein>
<reference evidence="2" key="1">
    <citation type="submission" date="2025-08" db="UniProtKB">
        <authorList>
            <consortium name="Ensembl"/>
        </authorList>
    </citation>
    <scope>IDENTIFICATION</scope>
</reference>
<dbReference type="InterPro" id="IPR042801">
    <property type="entry name" value="OTOR"/>
</dbReference>